<gene>
    <name evidence="1" type="ORF">METZ01_LOCUS417823</name>
</gene>
<dbReference type="EMBL" id="UINC01164230">
    <property type="protein sequence ID" value="SVD64969.1"/>
    <property type="molecule type" value="Genomic_DNA"/>
</dbReference>
<dbReference type="Gene3D" id="3.40.630.10">
    <property type="entry name" value="Zn peptidases"/>
    <property type="match status" value="1"/>
</dbReference>
<evidence type="ECO:0008006" key="2">
    <source>
        <dbReference type="Google" id="ProtNLM"/>
    </source>
</evidence>
<sequence length="39" mass="4469">YGPSNETAHADQEWVDRRRLRDAAAVYALTALDYCGQRE</sequence>
<dbReference type="AlphaFoldDB" id="A0A382X297"/>
<feature type="non-terminal residue" evidence="1">
    <location>
        <position position="1"/>
    </location>
</feature>
<name>A0A382X297_9ZZZZ</name>
<evidence type="ECO:0000313" key="1">
    <source>
        <dbReference type="EMBL" id="SVD64969.1"/>
    </source>
</evidence>
<protein>
    <recommendedName>
        <fullName evidence="2">Peptidase M20 dimerisation domain-containing protein</fullName>
    </recommendedName>
</protein>
<organism evidence="1">
    <name type="scientific">marine metagenome</name>
    <dbReference type="NCBI Taxonomy" id="408172"/>
    <lineage>
        <taxon>unclassified sequences</taxon>
        <taxon>metagenomes</taxon>
        <taxon>ecological metagenomes</taxon>
    </lineage>
</organism>
<accession>A0A382X297</accession>
<reference evidence="1" key="1">
    <citation type="submission" date="2018-05" db="EMBL/GenBank/DDBJ databases">
        <authorList>
            <person name="Lanie J.A."/>
            <person name="Ng W.-L."/>
            <person name="Kazmierczak K.M."/>
            <person name="Andrzejewski T.M."/>
            <person name="Davidsen T.M."/>
            <person name="Wayne K.J."/>
            <person name="Tettelin H."/>
            <person name="Glass J.I."/>
            <person name="Rusch D."/>
            <person name="Podicherti R."/>
            <person name="Tsui H.-C.T."/>
            <person name="Winkler M.E."/>
        </authorList>
    </citation>
    <scope>NUCLEOTIDE SEQUENCE</scope>
</reference>
<proteinExistence type="predicted"/>